<dbReference type="AlphaFoldDB" id="I4ALV9"/>
<dbReference type="PROSITE" id="PS00092">
    <property type="entry name" value="N6_MTASE"/>
    <property type="match status" value="1"/>
</dbReference>
<proteinExistence type="predicted"/>
<dbReference type="Pfam" id="PF13847">
    <property type="entry name" value="Methyltransf_31"/>
    <property type="match status" value="1"/>
</dbReference>
<dbReference type="SUPFAM" id="SSF53335">
    <property type="entry name" value="S-adenosyl-L-methionine-dependent methyltransferases"/>
    <property type="match status" value="1"/>
</dbReference>
<dbReference type="eggNOG" id="COG2890">
    <property type="taxonomic scope" value="Bacteria"/>
</dbReference>
<organism evidence="6 7">
    <name type="scientific">Bernardetia litoralis (strain ATCC 23117 / DSM 6794 / NBRC 15988 / NCIMB 1366 / Fx l1 / Sio-4)</name>
    <name type="common">Flexibacter litoralis</name>
    <dbReference type="NCBI Taxonomy" id="880071"/>
    <lineage>
        <taxon>Bacteria</taxon>
        <taxon>Pseudomonadati</taxon>
        <taxon>Bacteroidota</taxon>
        <taxon>Cytophagia</taxon>
        <taxon>Cytophagales</taxon>
        <taxon>Bernardetiaceae</taxon>
        <taxon>Bernardetia</taxon>
    </lineage>
</organism>
<dbReference type="InterPro" id="IPR002052">
    <property type="entry name" value="DNA_methylase_N6_adenine_CS"/>
</dbReference>
<dbReference type="OrthoDB" id="9800643at2"/>
<dbReference type="NCBIfam" id="TIGR00536">
    <property type="entry name" value="hemK_fam"/>
    <property type="match status" value="1"/>
</dbReference>
<dbReference type="RefSeq" id="WP_014798381.1">
    <property type="nucleotide sequence ID" value="NC_018018.1"/>
</dbReference>
<dbReference type="PANTHER" id="PTHR18895">
    <property type="entry name" value="HEMK METHYLTRANSFERASE"/>
    <property type="match status" value="1"/>
</dbReference>
<keyword evidence="2 6" id="KW-0808">Transferase</keyword>
<dbReference type="GO" id="GO:0008276">
    <property type="term" value="F:protein methyltransferase activity"/>
    <property type="evidence" value="ECO:0007669"/>
    <property type="project" value="InterPro"/>
</dbReference>
<dbReference type="InterPro" id="IPR029063">
    <property type="entry name" value="SAM-dependent_MTases_sf"/>
</dbReference>
<evidence type="ECO:0000313" key="6">
    <source>
        <dbReference type="EMBL" id="AFM04944.1"/>
    </source>
</evidence>
<dbReference type="InterPro" id="IPR019874">
    <property type="entry name" value="RF_methyltr_PrmC"/>
</dbReference>
<keyword evidence="3" id="KW-0949">S-adenosyl-L-methionine</keyword>
<evidence type="ECO:0000256" key="2">
    <source>
        <dbReference type="ARBA" id="ARBA00022679"/>
    </source>
</evidence>
<dbReference type="GO" id="GO:0032259">
    <property type="term" value="P:methylation"/>
    <property type="evidence" value="ECO:0007669"/>
    <property type="project" value="UniProtKB-KW"/>
</dbReference>
<dbReference type="PATRIC" id="fig|880071.3.peg.2570"/>
<dbReference type="Gene3D" id="1.10.8.10">
    <property type="entry name" value="DNA helicase RuvA subunit, C-terminal domain"/>
    <property type="match status" value="1"/>
</dbReference>
<dbReference type="Pfam" id="PF17827">
    <property type="entry name" value="PrmC_N"/>
    <property type="match status" value="1"/>
</dbReference>
<gene>
    <name evidence="6" type="ordered locus">Fleli_2580</name>
</gene>
<feature type="domain" description="Release factor glutamine methyltransferase N-terminal" evidence="5">
    <location>
        <begin position="24"/>
        <end position="74"/>
    </location>
</feature>
<dbReference type="InterPro" id="IPR040758">
    <property type="entry name" value="PrmC_N"/>
</dbReference>
<sequence length="289" mass="33699">MLISEYIKINVASLASTNQIDERESKTILRFLIEDSLQINRIDFSNYLLKEQQIDLLNQYLERLKENEPLQYITKKAYFYGLEFEVSPAVLIPRPETEELVYQILKDFEIKKKEKQIFLEVGTGSGCISIALAKNLPFCHFIAVDISKEALEIAKKNAQKNNVNNIEFIELDFLNEDFSNFSQLQNINNLISNPPYIRVSEKLEMSNNVLDYEPHIALFVEEDNPLIFYKALAKFFINNIEDKDGLLYVEINQYLADETKGLFRSFGMETCIVFKDLQENSRFIRASQR</sequence>
<dbReference type="PANTHER" id="PTHR18895:SF74">
    <property type="entry name" value="MTRF1L RELEASE FACTOR GLUTAMINE METHYLTRANSFERASE"/>
    <property type="match status" value="1"/>
</dbReference>
<evidence type="ECO:0000259" key="5">
    <source>
        <dbReference type="Pfam" id="PF17827"/>
    </source>
</evidence>
<dbReference type="HOGENOM" id="CLU_018398_3_2_10"/>
<keyword evidence="7" id="KW-1185">Reference proteome</keyword>
<dbReference type="InterPro" id="IPR050320">
    <property type="entry name" value="N5-glutamine_MTase"/>
</dbReference>
<feature type="domain" description="Methyltransferase" evidence="4">
    <location>
        <begin position="114"/>
        <end position="193"/>
    </location>
</feature>
<dbReference type="InterPro" id="IPR025714">
    <property type="entry name" value="Methyltranfer_dom"/>
</dbReference>
<dbReference type="KEGG" id="fli:Fleli_2580"/>
<evidence type="ECO:0000256" key="1">
    <source>
        <dbReference type="ARBA" id="ARBA00022603"/>
    </source>
</evidence>
<evidence type="ECO:0000259" key="4">
    <source>
        <dbReference type="Pfam" id="PF13847"/>
    </source>
</evidence>
<evidence type="ECO:0000313" key="7">
    <source>
        <dbReference type="Proteomes" id="UP000006054"/>
    </source>
</evidence>
<dbReference type="CDD" id="cd02440">
    <property type="entry name" value="AdoMet_MTases"/>
    <property type="match status" value="1"/>
</dbReference>
<dbReference type="EMBL" id="CP003345">
    <property type="protein sequence ID" value="AFM04944.1"/>
    <property type="molecule type" value="Genomic_DNA"/>
</dbReference>
<dbReference type="Gene3D" id="3.40.50.150">
    <property type="entry name" value="Vaccinia Virus protein VP39"/>
    <property type="match status" value="1"/>
</dbReference>
<reference evidence="7" key="1">
    <citation type="submission" date="2012-06" db="EMBL/GenBank/DDBJ databases">
        <title>The complete genome of Flexibacter litoralis DSM 6794.</title>
        <authorList>
            <person name="Lucas S."/>
            <person name="Copeland A."/>
            <person name="Lapidus A."/>
            <person name="Glavina del Rio T."/>
            <person name="Dalin E."/>
            <person name="Tice H."/>
            <person name="Bruce D."/>
            <person name="Goodwin L."/>
            <person name="Pitluck S."/>
            <person name="Peters L."/>
            <person name="Ovchinnikova G."/>
            <person name="Lu M."/>
            <person name="Kyrpides N."/>
            <person name="Mavromatis K."/>
            <person name="Ivanova N."/>
            <person name="Brettin T."/>
            <person name="Detter J.C."/>
            <person name="Han C."/>
            <person name="Larimer F."/>
            <person name="Land M."/>
            <person name="Hauser L."/>
            <person name="Markowitz V."/>
            <person name="Cheng J.-F."/>
            <person name="Hugenholtz P."/>
            <person name="Woyke T."/>
            <person name="Wu D."/>
            <person name="Spring S."/>
            <person name="Lang E."/>
            <person name="Kopitz M."/>
            <person name="Brambilla E."/>
            <person name="Klenk H.-P."/>
            <person name="Eisen J.A."/>
        </authorList>
    </citation>
    <scope>NUCLEOTIDE SEQUENCE [LARGE SCALE GENOMIC DNA]</scope>
    <source>
        <strain evidence="7">ATCC 23117 / DSM 6794 / NBRC 15988 / NCIMB 1366 / Sio-4</strain>
    </source>
</reference>
<name>I4ALV9_BERLS</name>
<dbReference type="STRING" id="880071.Fleli_2580"/>
<dbReference type="InterPro" id="IPR004556">
    <property type="entry name" value="HemK-like"/>
</dbReference>
<dbReference type="NCBIfam" id="TIGR03534">
    <property type="entry name" value="RF_mod_PrmC"/>
    <property type="match status" value="1"/>
</dbReference>
<accession>I4ALV9</accession>
<keyword evidence="1 6" id="KW-0489">Methyltransferase</keyword>
<dbReference type="Proteomes" id="UP000006054">
    <property type="component" value="Chromosome"/>
</dbReference>
<protein>
    <submittedName>
        <fullName evidence="6">Protein-(Glutamine-N5) methyltransferase, release factor-specific</fullName>
    </submittedName>
</protein>
<evidence type="ECO:0000256" key="3">
    <source>
        <dbReference type="ARBA" id="ARBA00022691"/>
    </source>
</evidence>
<dbReference type="GO" id="GO:0003676">
    <property type="term" value="F:nucleic acid binding"/>
    <property type="evidence" value="ECO:0007669"/>
    <property type="project" value="InterPro"/>
</dbReference>